<gene>
    <name evidence="2" type="ORF">ACFPN9_09115</name>
</gene>
<protein>
    <submittedName>
        <fullName evidence="2">DUF3862 domain-containing protein</fullName>
    </submittedName>
</protein>
<name>A0ABW0P218_9HYPH</name>
<sequence>MKLQVKHLFCAPKAATVDFGRRVLGGDEVKIAIVSSALLFATASGALANDCATKAAYDKVATGMSYTQVKAILGCEGEEISSSEMAGFKTVMYAWVGGGLSGMAGANMNAMFQNNKLVSKAQMGLK</sequence>
<dbReference type="Pfam" id="PF12978">
    <property type="entry name" value="DUF3862"/>
    <property type="match status" value="1"/>
</dbReference>
<dbReference type="InterPro" id="IPR024418">
    <property type="entry name" value="DUF3862"/>
</dbReference>
<dbReference type="InterPro" id="IPR037873">
    <property type="entry name" value="BamE-like"/>
</dbReference>
<comment type="caution">
    <text evidence="2">The sequence shown here is derived from an EMBL/GenBank/DDBJ whole genome shotgun (WGS) entry which is preliminary data.</text>
</comment>
<proteinExistence type="predicted"/>
<organism evidence="2 3">
    <name type="scientific">Bosea massiliensis</name>
    <dbReference type="NCBI Taxonomy" id="151419"/>
    <lineage>
        <taxon>Bacteria</taxon>
        <taxon>Pseudomonadati</taxon>
        <taxon>Pseudomonadota</taxon>
        <taxon>Alphaproteobacteria</taxon>
        <taxon>Hyphomicrobiales</taxon>
        <taxon>Boseaceae</taxon>
        <taxon>Bosea</taxon>
    </lineage>
</organism>
<dbReference type="Proteomes" id="UP001596060">
    <property type="component" value="Unassembled WGS sequence"/>
</dbReference>
<dbReference type="EMBL" id="JBHSLU010000017">
    <property type="protein sequence ID" value="MFC5505417.1"/>
    <property type="molecule type" value="Genomic_DNA"/>
</dbReference>
<keyword evidence="1" id="KW-0732">Signal</keyword>
<accession>A0ABW0P218</accession>
<evidence type="ECO:0000313" key="2">
    <source>
        <dbReference type="EMBL" id="MFC5505417.1"/>
    </source>
</evidence>
<dbReference type="Gene3D" id="3.30.1450.10">
    <property type="match status" value="1"/>
</dbReference>
<dbReference type="RefSeq" id="WP_377816545.1">
    <property type="nucleotide sequence ID" value="NZ_JBHSLU010000017.1"/>
</dbReference>
<keyword evidence="3" id="KW-1185">Reference proteome</keyword>
<evidence type="ECO:0000256" key="1">
    <source>
        <dbReference type="ARBA" id="ARBA00022729"/>
    </source>
</evidence>
<reference evidence="3" key="1">
    <citation type="journal article" date="2019" name="Int. J. Syst. Evol. Microbiol.">
        <title>The Global Catalogue of Microorganisms (GCM) 10K type strain sequencing project: providing services to taxonomists for standard genome sequencing and annotation.</title>
        <authorList>
            <consortium name="The Broad Institute Genomics Platform"/>
            <consortium name="The Broad Institute Genome Sequencing Center for Infectious Disease"/>
            <person name="Wu L."/>
            <person name="Ma J."/>
        </authorList>
    </citation>
    <scope>NUCLEOTIDE SEQUENCE [LARGE SCALE GENOMIC DNA]</scope>
    <source>
        <strain evidence="3">CCUG 43117</strain>
    </source>
</reference>
<evidence type="ECO:0000313" key="3">
    <source>
        <dbReference type="Proteomes" id="UP001596060"/>
    </source>
</evidence>